<feature type="transmembrane region" description="Helical" evidence="6">
    <location>
        <begin position="354"/>
        <end position="381"/>
    </location>
</feature>
<keyword evidence="4 6" id="KW-0472">Membrane</keyword>
<dbReference type="OrthoDB" id="2585655at2759"/>
<evidence type="ECO:0000313" key="7">
    <source>
        <dbReference type="EMBL" id="OAF58616.1"/>
    </source>
</evidence>
<dbReference type="Gene3D" id="1.20.1250.20">
    <property type="entry name" value="MFS general substrate transporter like domains"/>
    <property type="match status" value="1"/>
</dbReference>
<dbReference type="AlphaFoldDB" id="A0A177A914"/>
<dbReference type="EMBL" id="KV441396">
    <property type="protein sequence ID" value="OAF58616.1"/>
    <property type="molecule type" value="Genomic_DNA"/>
</dbReference>
<dbReference type="InterPro" id="IPR011701">
    <property type="entry name" value="MFS"/>
</dbReference>
<feature type="transmembrane region" description="Helical" evidence="6">
    <location>
        <begin position="530"/>
        <end position="552"/>
    </location>
</feature>
<keyword evidence="2 6" id="KW-0812">Transmembrane</keyword>
<feature type="transmembrane region" description="Helical" evidence="6">
    <location>
        <begin position="70"/>
        <end position="90"/>
    </location>
</feature>
<evidence type="ECO:0000256" key="5">
    <source>
        <dbReference type="SAM" id="MobiDB-lite"/>
    </source>
</evidence>
<evidence type="ECO:0000256" key="3">
    <source>
        <dbReference type="ARBA" id="ARBA00022989"/>
    </source>
</evidence>
<dbReference type="InterPro" id="IPR036259">
    <property type="entry name" value="MFS_trans_sf"/>
</dbReference>
<feature type="transmembrane region" description="Helical" evidence="6">
    <location>
        <begin position="136"/>
        <end position="155"/>
    </location>
</feature>
<dbReference type="GeneID" id="36288108"/>
<gene>
    <name evidence="7" type="ORF">VC83_05040</name>
</gene>
<proteinExistence type="predicted"/>
<feature type="transmembrane region" description="Helical" evidence="6">
    <location>
        <begin position="110"/>
        <end position="129"/>
    </location>
</feature>
<name>A0A177A914_9PEZI</name>
<feature type="transmembrane region" description="Helical" evidence="6">
    <location>
        <begin position="502"/>
        <end position="524"/>
    </location>
</feature>
<protein>
    <recommendedName>
        <fullName evidence="8">Major facilitator superfamily (MFS) profile domain-containing protein</fullName>
    </recommendedName>
</protein>
<evidence type="ECO:0008006" key="8">
    <source>
        <dbReference type="Google" id="ProtNLM"/>
    </source>
</evidence>
<sequence>MGLWILEDKVMDHVPGTTRYFDKPHLQEAGREDVSHLKCDTSGADPIILVPQPSDDPNDPLNWPLWKRDVIMFVLSLTAIFATALGPILAANTLSISEKYGRTVTDGALLTGYFLFGVGFAGTFFVPSARKWGKRHLLIFGTILLVASSAWAGAAELNYTSMLWARIFQGVANAPFEALINAIVGDLYFVHERGKRMALMNFALFGGAFFTPILAGKISNNMGVPWIFNFVAIFCALCLPAVIFFVPETAYRRDPRLNTDMLAASESTQDVTLNSGLEATQTNGNGACTNGNENEKSDDSPPSTEAAIPLHRYPGADTPKRTYIQSLKPFSGTYTDENFFKILLRPFPLFFHPAILWACLIQGTLIGWTIFIGILVASIFLGSPNYWGEVESGYAYTGPFIGALIGFLIAGALADWSAKFMTRRNGGIYEPEFRIVLVIPQLVFGCAGLYGFGIVATDLVRFHWAWAVFFYCLEVMGMVVGAVASSLYIIDAHRNIAIEAFTCLLIFKNFFSFGLTFVAFKWVSTNDTRYVFMVISTVQVLVCLLSVPMYIFGKRNRSFFHRHDIMKITRLD</sequence>
<dbReference type="SUPFAM" id="SSF103473">
    <property type="entry name" value="MFS general substrate transporter"/>
    <property type="match status" value="1"/>
</dbReference>
<dbReference type="PANTHER" id="PTHR23502:SF29">
    <property type="entry name" value="TRANSPORTER, PUTATIVE (AFU_ORTHOLOGUE AFUA_6G06680)-RELATED"/>
    <property type="match status" value="1"/>
</dbReference>
<keyword evidence="3 6" id="KW-1133">Transmembrane helix</keyword>
<feature type="region of interest" description="Disordered" evidence="5">
    <location>
        <begin position="277"/>
        <end position="304"/>
    </location>
</feature>
<dbReference type="GO" id="GO:0022857">
    <property type="term" value="F:transmembrane transporter activity"/>
    <property type="evidence" value="ECO:0007669"/>
    <property type="project" value="InterPro"/>
</dbReference>
<accession>A0A177A914</accession>
<dbReference type="VEuPathDB" id="FungiDB:GMDG_02074"/>
<reference evidence="7" key="1">
    <citation type="submission" date="2016-03" db="EMBL/GenBank/DDBJ databases">
        <title>Updated assembly of Pseudogymnoascus destructans, the fungus causing white-nose syndrome of bats.</title>
        <authorList>
            <person name="Palmer J.M."/>
            <person name="Drees K.P."/>
            <person name="Foster J.T."/>
            <person name="Lindner D.L."/>
        </authorList>
    </citation>
    <scope>NUCLEOTIDE SEQUENCE [LARGE SCALE GENOMIC DNA]</scope>
    <source>
        <strain evidence="7">20631-21</strain>
    </source>
</reference>
<evidence type="ECO:0000256" key="2">
    <source>
        <dbReference type="ARBA" id="ARBA00022692"/>
    </source>
</evidence>
<evidence type="ECO:0000256" key="4">
    <source>
        <dbReference type="ARBA" id="ARBA00023136"/>
    </source>
</evidence>
<dbReference type="eggNOG" id="KOG0255">
    <property type="taxonomic scope" value="Eukaryota"/>
</dbReference>
<evidence type="ECO:0000256" key="6">
    <source>
        <dbReference type="SAM" id="Phobius"/>
    </source>
</evidence>
<dbReference type="Proteomes" id="UP000077154">
    <property type="component" value="Unassembled WGS sequence"/>
</dbReference>
<evidence type="ECO:0000256" key="1">
    <source>
        <dbReference type="ARBA" id="ARBA00004141"/>
    </source>
</evidence>
<dbReference type="GO" id="GO:0005886">
    <property type="term" value="C:plasma membrane"/>
    <property type="evidence" value="ECO:0007669"/>
    <property type="project" value="TreeGrafter"/>
</dbReference>
<feature type="compositionally biased region" description="Polar residues" evidence="5">
    <location>
        <begin position="277"/>
        <end position="292"/>
    </location>
</feature>
<feature type="transmembrane region" description="Helical" evidence="6">
    <location>
        <begin position="227"/>
        <end position="246"/>
    </location>
</feature>
<dbReference type="RefSeq" id="XP_024323901.1">
    <property type="nucleotide sequence ID" value="XM_024468666.1"/>
</dbReference>
<feature type="transmembrane region" description="Helical" evidence="6">
    <location>
        <begin position="435"/>
        <end position="456"/>
    </location>
</feature>
<comment type="subcellular location">
    <subcellularLocation>
        <location evidence="1">Membrane</location>
        <topology evidence="1">Multi-pass membrane protein</topology>
    </subcellularLocation>
</comment>
<organism evidence="7">
    <name type="scientific">Pseudogymnoascus destructans</name>
    <dbReference type="NCBI Taxonomy" id="655981"/>
    <lineage>
        <taxon>Eukaryota</taxon>
        <taxon>Fungi</taxon>
        <taxon>Dikarya</taxon>
        <taxon>Ascomycota</taxon>
        <taxon>Pezizomycotina</taxon>
        <taxon>Leotiomycetes</taxon>
        <taxon>Thelebolales</taxon>
        <taxon>Thelebolaceae</taxon>
        <taxon>Pseudogymnoascus</taxon>
    </lineage>
</organism>
<feature type="transmembrane region" description="Helical" evidence="6">
    <location>
        <begin position="167"/>
        <end position="190"/>
    </location>
</feature>
<feature type="transmembrane region" description="Helical" evidence="6">
    <location>
        <begin position="393"/>
        <end position="414"/>
    </location>
</feature>
<dbReference type="PANTHER" id="PTHR23502">
    <property type="entry name" value="MAJOR FACILITATOR SUPERFAMILY"/>
    <property type="match status" value="1"/>
</dbReference>
<dbReference type="Pfam" id="PF07690">
    <property type="entry name" value="MFS_1"/>
    <property type="match status" value="1"/>
</dbReference>
<feature type="transmembrane region" description="Helical" evidence="6">
    <location>
        <begin position="468"/>
        <end position="490"/>
    </location>
</feature>
<feature type="transmembrane region" description="Helical" evidence="6">
    <location>
        <begin position="197"/>
        <end position="215"/>
    </location>
</feature>